<evidence type="ECO:0000313" key="3">
    <source>
        <dbReference type="Proteomes" id="UP000297245"/>
    </source>
</evidence>
<name>A0A4S8LCQ7_DENBC</name>
<dbReference type="AlphaFoldDB" id="A0A4S8LCQ7"/>
<keyword evidence="3" id="KW-1185">Reference proteome</keyword>
<evidence type="ECO:0000256" key="1">
    <source>
        <dbReference type="SAM" id="MobiDB-lite"/>
    </source>
</evidence>
<gene>
    <name evidence="2" type="ORF">K435DRAFT_362891</name>
</gene>
<protein>
    <submittedName>
        <fullName evidence="2">Uncharacterized protein</fullName>
    </submittedName>
</protein>
<reference evidence="2 3" key="1">
    <citation type="journal article" date="2019" name="Nat. Ecol. Evol.">
        <title>Megaphylogeny resolves global patterns of mushroom evolution.</title>
        <authorList>
            <person name="Varga T."/>
            <person name="Krizsan K."/>
            <person name="Foldi C."/>
            <person name="Dima B."/>
            <person name="Sanchez-Garcia M."/>
            <person name="Sanchez-Ramirez S."/>
            <person name="Szollosi G.J."/>
            <person name="Szarkandi J.G."/>
            <person name="Papp V."/>
            <person name="Albert L."/>
            <person name="Andreopoulos W."/>
            <person name="Angelini C."/>
            <person name="Antonin V."/>
            <person name="Barry K.W."/>
            <person name="Bougher N.L."/>
            <person name="Buchanan P."/>
            <person name="Buyck B."/>
            <person name="Bense V."/>
            <person name="Catcheside P."/>
            <person name="Chovatia M."/>
            <person name="Cooper J."/>
            <person name="Damon W."/>
            <person name="Desjardin D."/>
            <person name="Finy P."/>
            <person name="Geml J."/>
            <person name="Haridas S."/>
            <person name="Hughes K."/>
            <person name="Justo A."/>
            <person name="Karasinski D."/>
            <person name="Kautmanova I."/>
            <person name="Kiss B."/>
            <person name="Kocsube S."/>
            <person name="Kotiranta H."/>
            <person name="LaButti K.M."/>
            <person name="Lechner B.E."/>
            <person name="Liimatainen K."/>
            <person name="Lipzen A."/>
            <person name="Lukacs Z."/>
            <person name="Mihaltcheva S."/>
            <person name="Morgado L.N."/>
            <person name="Niskanen T."/>
            <person name="Noordeloos M.E."/>
            <person name="Ohm R.A."/>
            <person name="Ortiz-Santana B."/>
            <person name="Ovrebo C."/>
            <person name="Racz N."/>
            <person name="Riley R."/>
            <person name="Savchenko A."/>
            <person name="Shiryaev A."/>
            <person name="Soop K."/>
            <person name="Spirin V."/>
            <person name="Szebenyi C."/>
            <person name="Tomsovsky M."/>
            <person name="Tulloss R.E."/>
            <person name="Uehling J."/>
            <person name="Grigoriev I.V."/>
            <person name="Vagvolgyi C."/>
            <person name="Papp T."/>
            <person name="Martin F.M."/>
            <person name="Miettinen O."/>
            <person name="Hibbett D.S."/>
            <person name="Nagy L.G."/>
        </authorList>
    </citation>
    <scope>NUCLEOTIDE SEQUENCE [LARGE SCALE GENOMIC DNA]</scope>
    <source>
        <strain evidence="2 3">CBS 962.96</strain>
    </source>
</reference>
<feature type="region of interest" description="Disordered" evidence="1">
    <location>
        <begin position="1"/>
        <end position="26"/>
    </location>
</feature>
<dbReference type="EMBL" id="ML179488">
    <property type="protein sequence ID" value="THU86639.1"/>
    <property type="molecule type" value="Genomic_DNA"/>
</dbReference>
<sequence>MVPPPSTISRRARHSHRASVTDVPDEAEPVVQLPTPNTIPLDDLRNMARAAASLSHHRRSPSPILSRVGIEGASIPALTSTGTSITAHNANILRTVSTNANSLNPSVTQNNFQFIETLQMFNHSSNNTFNDTTFTSPARDYYSFHGPVTLTVHPDFINQVMLRTQPTGLRGLDSAHPVSFSGLQGPISLRPWVDADALERGDGLETPTIGMNRNSRLRRLINRDVFRAQDTNNLVIGFAHLADDMLTNEYLITASRTTVGAFFFLTLRTDAFKTSPVFVVYLESRSGM</sequence>
<organism evidence="2 3">
    <name type="scientific">Dendrothele bispora (strain CBS 962.96)</name>
    <dbReference type="NCBI Taxonomy" id="1314807"/>
    <lineage>
        <taxon>Eukaryota</taxon>
        <taxon>Fungi</taxon>
        <taxon>Dikarya</taxon>
        <taxon>Basidiomycota</taxon>
        <taxon>Agaricomycotina</taxon>
        <taxon>Agaricomycetes</taxon>
        <taxon>Agaricomycetidae</taxon>
        <taxon>Agaricales</taxon>
        <taxon>Agaricales incertae sedis</taxon>
        <taxon>Dendrothele</taxon>
    </lineage>
</organism>
<evidence type="ECO:0000313" key="2">
    <source>
        <dbReference type="EMBL" id="THU86639.1"/>
    </source>
</evidence>
<proteinExistence type="predicted"/>
<accession>A0A4S8LCQ7</accession>
<dbReference type="Proteomes" id="UP000297245">
    <property type="component" value="Unassembled WGS sequence"/>
</dbReference>